<proteinExistence type="predicted"/>
<dbReference type="Proteomes" id="UP000677436">
    <property type="component" value="Chromosome"/>
</dbReference>
<evidence type="ECO:0000313" key="2">
    <source>
        <dbReference type="Proteomes" id="UP000677436"/>
    </source>
</evidence>
<gene>
    <name evidence="1" type="ORF">JIR001_23910</name>
</gene>
<dbReference type="KEGG" id="pabs:JIR001_23910"/>
<organism evidence="1 2">
    <name type="scientific">Polycladomyces abyssicola</name>
    <dbReference type="NCBI Taxonomy" id="1125966"/>
    <lineage>
        <taxon>Bacteria</taxon>
        <taxon>Bacillati</taxon>
        <taxon>Bacillota</taxon>
        <taxon>Bacilli</taxon>
        <taxon>Bacillales</taxon>
        <taxon>Thermoactinomycetaceae</taxon>
        <taxon>Polycladomyces</taxon>
    </lineage>
</organism>
<keyword evidence="2" id="KW-1185">Reference proteome</keyword>
<dbReference type="EMBL" id="AP024601">
    <property type="protein sequence ID" value="BCU82608.1"/>
    <property type="molecule type" value="Genomic_DNA"/>
</dbReference>
<protein>
    <submittedName>
        <fullName evidence="1">Uncharacterized protein</fullName>
    </submittedName>
</protein>
<reference evidence="1" key="1">
    <citation type="journal article" date="2013" name="Int. J. Syst. Evol. Microbiol.">
        <title>Polycladomyces abyssicola gen. nov., sp. nov., a thermophilic filamentous bacterium isolated from hemipelagic sediment.</title>
        <authorList>
            <person name="Tsubouchi T."/>
            <person name="Shimane Y."/>
            <person name="Mori K."/>
            <person name="Usui K."/>
            <person name="Hiraki T."/>
            <person name="Tame A."/>
            <person name="Uematsu K."/>
            <person name="Maruyama T."/>
            <person name="Hatada Y."/>
        </authorList>
    </citation>
    <scope>NUCLEOTIDE SEQUENCE</scope>
    <source>
        <strain evidence="1">JIR-001</strain>
    </source>
</reference>
<name>A0A8D5ZPR6_9BACL</name>
<dbReference type="AlphaFoldDB" id="A0A8D5ZPR6"/>
<evidence type="ECO:0000313" key="1">
    <source>
        <dbReference type="EMBL" id="BCU82608.1"/>
    </source>
</evidence>
<dbReference type="RefSeq" id="WP_212772927.1">
    <property type="nucleotide sequence ID" value="NZ_AP024601.1"/>
</dbReference>
<accession>A0A8D5ZPR6</accession>
<sequence length="51" mass="6227">MSVHPQYIPSFLEEFRLLKLESMMRDLHKLSSDELKRIHEEIERILSSREE</sequence>
<reference evidence="1" key="2">
    <citation type="journal article" date="2021" name="Microbiol. Resour. Announc.">
        <title>Complete Genome Sequence of Polycladomyces abyssicola JIR-001T, Isolated from Hemipelagic Sediment in Deep Seawater.</title>
        <authorList>
            <person name="Tsubouchi T."/>
            <person name="Kaneko Y."/>
        </authorList>
    </citation>
    <scope>NUCLEOTIDE SEQUENCE</scope>
    <source>
        <strain evidence="1">JIR-001</strain>
    </source>
</reference>